<accession>A0A0S2K0Q3</accession>
<dbReference type="OrthoDB" id="112250at2"/>
<dbReference type="EMBL" id="CP013187">
    <property type="protein sequence ID" value="ALO41586.1"/>
    <property type="molecule type" value="Genomic_DNA"/>
</dbReference>
<evidence type="ECO:0000256" key="1">
    <source>
        <dbReference type="SAM" id="Phobius"/>
    </source>
</evidence>
<evidence type="ECO:0000313" key="3">
    <source>
        <dbReference type="Proteomes" id="UP000061457"/>
    </source>
</evidence>
<dbReference type="STRING" id="161398.PP2015_1070"/>
<gene>
    <name evidence="2" type="ORF">PP2015_1070</name>
</gene>
<sequence length="373" mass="42717">MPLNLLMRKKKPEQIVNKPSQDIVTLVDDALQLLNYMSREGAIELDERIAKNVVEAKFKVQNGTWQVEDETVFLLNYDALSKAVHPVTVESIQSVIPNERAEKRAPTKAESAVAWYRRYALLALVSLLIIQVYYLFGANLNSNLKHAFTEKAQLTLKLETLPANSLSNEYTQLNQSLETLEQQFDANYSLLKSWNRIWMLGLSFNPDLPDYNQLSFQLRAEQLSLNDPELKIKQQQLQLEQAHYLSQLTFFEHDLFSDSILNVLQSYILPLLYGLLGAFIFVLRDLLREIKSLTFTYDDEIRYRLRLPLGSLAGMIVGWFLKPEDAGLGASLSPMALAFLMGYHVEILFAMMDKAIANIRKQLEPNQITPQSK</sequence>
<keyword evidence="1" id="KW-0812">Transmembrane</keyword>
<feature type="transmembrane region" description="Helical" evidence="1">
    <location>
        <begin position="264"/>
        <end position="283"/>
    </location>
</feature>
<dbReference type="Proteomes" id="UP000061457">
    <property type="component" value="Chromosome I"/>
</dbReference>
<keyword evidence="1" id="KW-0472">Membrane</keyword>
<protein>
    <submittedName>
        <fullName evidence="2">Uncharacterized protein</fullName>
    </submittedName>
</protein>
<proteinExistence type="predicted"/>
<reference evidence="2 3" key="1">
    <citation type="submission" date="2015-11" db="EMBL/GenBank/DDBJ databases">
        <authorList>
            <person name="Zhang Y."/>
            <person name="Guo Z."/>
        </authorList>
    </citation>
    <scope>NUCLEOTIDE SEQUENCE [LARGE SCALE GENOMIC DNA]</scope>
    <source>
        <strain evidence="2 3">KCTC 12086</strain>
    </source>
</reference>
<feature type="transmembrane region" description="Helical" evidence="1">
    <location>
        <begin position="119"/>
        <end position="136"/>
    </location>
</feature>
<keyword evidence="1" id="KW-1133">Transmembrane helix</keyword>
<feature type="transmembrane region" description="Helical" evidence="1">
    <location>
        <begin position="333"/>
        <end position="352"/>
    </location>
</feature>
<dbReference type="AlphaFoldDB" id="A0A0S2K0Q3"/>
<dbReference type="RefSeq" id="WP_058029314.1">
    <property type="nucleotide sequence ID" value="NZ_CP013187.1"/>
</dbReference>
<name>A0A0S2K0Q3_9GAMM</name>
<dbReference type="KEGG" id="pphe:PP2015_1070"/>
<dbReference type="PATRIC" id="fig|161398.10.peg.1090"/>
<evidence type="ECO:0000313" key="2">
    <source>
        <dbReference type="EMBL" id="ALO41586.1"/>
    </source>
</evidence>
<organism evidence="2 3">
    <name type="scientific">Pseudoalteromonas phenolica</name>
    <dbReference type="NCBI Taxonomy" id="161398"/>
    <lineage>
        <taxon>Bacteria</taxon>
        <taxon>Pseudomonadati</taxon>
        <taxon>Pseudomonadota</taxon>
        <taxon>Gammaproteobacteria</taxon>
        <taxon>Alteromonadales</taxon>
        <taxon>Pseudoalteromonadaceae</taxon>
        <taxon>Pseudoalteromonas</taxon>
    </lineage>
</organism>
<keyword evidence="3" id="KW-1185">Reference proteome</keyword>
<feature type="transmembrane region" description="Helical" evidence="1">
    <location>
        <begin position="303"/>
        <end position="321"/>
    </location>
</feature>